<dbReference type="PANTHER" id="PTHR34383:SF1">
    <property type="entry name" value="ADP-POLYPHOSPHATE PHOSPHOTRANSFERASE"/>
    <property type="match status" value="1"/>
</dbReference>
<dbReference type="PANTHER" id="PTHR34383">
    <property type="entry name" value="POLYPHOSPHATE:AMP PHOSPHOTRANSFERASE-RELATED"/>
    <property type="match status" value="1"/>
</dbReference>
<feature type="domain" description="Polyphosphate kinase-2-related" evidence="1">
    <location>
        <begin position="34"/>
        <end position="252"/>
    </location>
</feature>
<dbReference type="AlphaFoldDB" id="A0AA35R1L1"/>
<dbReference type="Proteomes" id="UP001174909">
    <property type="component" value="Unassembled WGS sequence"/>
</dbReference>
<evidence type="ECO:0000313" key="3">
    <source>
        <dbReference type="Proteomes" id="UP001174909"/>
    </source>
</evidence>
<evidence type="ECO:0000259" key="1">
    <source>
        <dbReference type="Pfam" id="PF03976"/>
    </source>
</evidence>
<proteinExistence type="predicted"/>
<dbReference type="SUPFAM" id="SSF52540">
    <property type="entry name" value="P-loop containing nucleoside triphosphate hydrolases"/>
    <property type="match status" value="1"/>
</dbReference>
<accession>A0AA35R1L1</accession>
<gene>
    <name evidence="2" type="ORF">GBAR_LOCUS2667</name>
</gene>
<protein>
    <submittedName>
        <fullName evidence="2">Polyphosphate:GDP phosphotransferase</fullName>
    </submittedName>
</protein>
<dbReference type="Pfam" id="PF03976">
    <property type="entry name" value="PPK2"/>
    <property type="match status" value="1"/>
</dbReference>
<reference evidence="2" key="1">
    <citation type="submission" date="2023-03" db="EMBL/GenBank/DDBJ databases">
        <authorList>
            <person name="Steffen K."/>
            <person name="Cardenas P."/>
        </authorList>
    </citation>
    <scope>NUCLEOTIDE SEQUENCE</scope>
</reference>
<dbReference type="EMBL" id="CASHTH010000370">
    <property type="protein sequence ID" value="CAI7999240.1"/>
    <property type="molecule type" value="Genomic_DNA"/>
</dbReference>
<evidence type="ECO:0000313" key="2">
    <source>
        <dbReference type="EMBL" id="CAI7999240.1"/>
    </source>
</evidence>
<comment type="caution">
    <text evidence="2">The sequence shown here is derived from an EMBL/GenBank/DDBJ whole genome shotgun (WGS) entry which is preliminary data.</text>
</comment>
<dbReference type="Gene3D" id="3.40.50.300">
    <property type="entry name" value="P-loop containing nucleotide triphosphate hydrolases"/>
    <property type="match status" value="1"/>
</dbReference>
<keyword evidence="3" id="KW-1185">Reference proteome</keyword>
<name>A0AA35R1L1_GEOBA</name>
<dbReference type="InterPro" id="IPR022488">
    <property type="entry name" value="PPK2-related"/>
</dbReference>
<dbReference type="InterPro" id="IPR027417">
    <property type="entry name" value="P-loop_NTPase"/>
</dbReference>
<organism evidence="2 3">
    <name type="scientific">Geodia barretti</name>
    <name type="common">Barrett's horny sponge</name>
    <dbReference type="NCBI Taxonomy" id="519541"/>
    <lineage>
        <taxon>Eukaryota</taxon>
        <taxon>Metazoa</taxon>
        <taxon>Porifera</taxon>
        <taxon>Demospongiae</taxon>
        <taxon>Heteroscleromorpha</taxon>
        <taxon>Tetractinellida</taxon>
        <taxon>Astrophorina</taxon>
        <taxon>Geodiidae</taxon>
        <taxon>Geodia</taxon>
    </lineage>
</organism>
<sequence>MVAFDLKLENNRILPETSATRHDVPAFRGIEYLAYRTELRVLRRQLLALQEWVVANGHRVAIVLEGRDAAGKGSIASAITHYLNPSYSGIISQGIPTAQEMRNWLGHHYKLMPEPGEMLVYDRSWYSRALIQPAMGYCTMRQYHYFLSKVNDWERELVDEGVTFIKLYLSVSRESQDLRFRIRQDSDLQYWKYSANDRKVAERWQLLTYFKERMFAVTSTDYAPWIIIESDNKQQARLNAIHYILTRFEFEGKDLRPEVIYQAPDMDMLTDMIVDGVLFTGLNRDQVGILERILIHE</sequence>